<dbReference type="PANTHER" id="PTHR43694:SF1">
    <property type="entry name" value="RIBONUCLEASE J"/>
    <property type="match status" value="1"/>
</dbReference>
<feature type="domain" description="Metallo-beta-lactamase" evidence="8">
    <location>
        <begin position="24"/>
        <end position="222"/>
    </location>
</feature>
<dbReference type="Pfam" id="PF22505">
    <property type="entry name" value="RNase_J_b_CASP"/>
    <property type="match status" value="1"/>
</dbReference>
<dbReference type="InterPro" id="IPR055132">
    <property type="entry name" value="RNase_J_b_CASP"/>
</dbReference>
<evidence type="ECO:0000256" key="7">
    <source>
        <dbReference type="ARBA" id="ARBA00022884"/>
    </source>
</evidence>
<keyword evidence="6" id="KW-0269">Exonuclease</keyword>
<evidence type="ECO:0000256" key="3">
    <source>
        <dbReference type="ARBA" id="ARBA00022723"/>
    </source>
</evidence>
<dbReference type="AlphaFoldDB" id="A0A6I6MVN7"/>
<protein>
    <submittedName>
        <fullName evidence="9">Ribonuclease J 1</fullName>
        <ecNumber evidence="9">3.1.-.-</ecNumber>
    </submittedName>
</protein>
<evidence type="ECO:0000313" key="9">
    <source>
        <dbReference type="EMBL" id="QGZ95223.1"/>
    </source>
</evidence>
<evidence type="ECO:0000256" key="1">
    <source>
        <dbReference type="ARBA" id="ARBA00022490"/>
    </source>
</evidence>
<evidence type="ECO:0000256" key="4">
    <source>
        <dbReference type="ARBA" id="ARBA00022801"/>
    </source>
</evidence>
<dbReference type="GO" id="GO:0003723">
    <property type="term" value="F:RNA binding"/>
    <property type="evidence" value="ECO:0007669"/>
    <property type="project" value="UniProtKB-KW"/>
</dbReference>
<dbReference type="Pfam" id="PF07521">
    <property type="entry name" value="RMMBL"/>
    <property type="match status" value="1"/>
</dbReference>
<dbReference type="Pfam" id="PF12706">
    <property type="entry name" value="Lactamase_B_2"/>
    <property type="match status" value="1"/>
</dbReference>
<dbReference type="InterPro" id="IPR001279">
    <property type="entry name" value="Metallo-B-lactamas"/>
</dbReference>
<evidence type="ECO:0000256" key="2">
    <source>
        <dbReference type="ARBA" id="ARBA00022722"/>
    </source>
</evidence>
<name>A0A6I6MVN7_9CAUL</name>
<keyword evidence="5" id="KW-0862">Zinc</keyword>
<dbReference type="Pfam" id="PF17770">
    <property type="entry name" value="RNase_J_C"/>
    <property type="match status" value="1"/>
</dbReference>
<dbReference type="SMART" id="SM00849">
    <property type="entry name" value="Lactamase_B"/>
    <property type="match status" value="1"/>
</dbReference>
<gene>
    <name evidence="9" type="primary">rnjA</name>
    <name evidence="9" type="ORF">DSM104635_02067</name>
</gene>
<dbReference type="InterPro" id="IPR041636">
    <property type="entry name" value="RNase_J_C"/>
</dbReference>
<dbReference type="InterPro" id="IPR004613">
    <property type="entry name" value="RNase_J"/>
</dbReference>
<dbReference type="EC" id="3.1.-.-" evidence="9"/>
<sequence>MIKPKADDELVFLPLGGSGEIGMNLNAYGYGPPDARKWIIVDIGVTFGREDSTPGIELILPDPSYLEGVRDDIIGIVLTHAHEDHIGALGWLWPRLKAPVYATPFTAALVREKLRERGLLEKVPLTEIPLKGQLTLGPFEIDFVTLTHSIPEPNGLAIRTPLGLIWHTGDWKIDPDPLIGETTDEAKLRQMADEGVLAMVCDSTNVFVEGTAGSEAEVRVKLTEVIKQQKGRVAVTAFASNVARVETALLAAKAAGRTPCLVGRSMHRIVAAAKSVGMLADAPLTIDEEEAGTLPDENVLFLCTGSQGEARAALSRIARGEHRNVSLRQGDTVIFSSRVIPGNEAAIHDMQNAFLERGVELITADDHFIHVSGHPARDELKQMYAWARPRIAVPVHGEKRHIREHVKLALELQIPEAIAPSNGDLIRLAPGPATLIDEVPSGRLYVDGSTIIEAEDEALKDRRRLGAEGAVNVSLAVNAKGGIVAGPSVTVRGLTMDDDEDFEIALEELEDTAKAAFQRLKHQEREDDEAVEQVLVRAVRKAAEKLWRKRPLVDVTVLRI</sequence>
<accession>A0A6I6MVN7</accession>
<dbReference type="InterPro" id="IPR042173">
    <property type="entry name" value="RNase_J_2"/>
</dbReference>
<evidence type="ECO:0000259" key="8">
    <source>
        <dbReference type="SMART" id="SM00849"/>
    </source>
</evidence>
<dbReference type="InterPro" id="IPR011108">
    <property type="entry name" value="RMMBL"/>
</dbReference>
<keyword evidence="10" id="KW-1185">Reference proteome</keyword>
<dbReference type="NCBIfam" id="TIGR00649">
    <property type="entry name" value="MG423"/>
    <property type="match status" value="1"/>
</dbReference>
<dbReference type="GO" id="GO:0004527">
    <property type="term" value="F:exonuclease activity"/>
    <property type="evidence" value="ECO:0007669"/>
    <property type="project" value="UniProtKB-KW"/>
</dbReference>
<dbReference type="EMBL" id="CP047045">
    <property type="protein sequence ID" value="QGZ95223.1"/>
    <property type="molecule type" value="Genomic_DNA"/>
</dbReference>
<dbReference type="Gene3D" id="3.60.15.10">
    <property type="entry name" value="Ribonuclease Z/Hydroxyacylglutathione hydrolase-like"/>
    <property type="match status" value="1"/>
</dbReference>
<reference evidence="10" key="1">
    <citation type="submission" date="2019-12" db="EMBL/GenBank/DDBJ databases">
        <title>Complete genome of Terracaulis silvestris 0127_4.</title>
        <authorList>
            <person name="Vieira S."/>
            <person name="Riedel T."/>
            <person name="Sproer C."/>
            <person name="Pascual J."/>
            <person name="Boedeker C."/>
            <person name="Overmann J."/>
        </authorList>
    </citation>
    <scope>NUCLEOTIDE SEQUENCE [LARGE SCALE GENOMIC DNA]</scope>
    <source>
        <strain evidence="10">0127_4</strain>
    </source>
</reference>
<proteinExistence type="predicted"/>
<dbReference type="Gene3D" id="3.40.50.10710">
    <property type="entry name" value="Metallo-hydrolase/oxidoreductase"/>
    <property type="match status" value="1"/>
</dbReference>
<dbReference type="KEGG" id="tsv:DSM104635_02067"/>
<dbReference type="GO" id="GO:0046872">
    <property type="term" value="F:metal ion binding"/>
    <property type="evidence" value="ECO:0007669"/>
    <property type="project" value="UniProtKB-KW"/>
</dbReference>
<evidence type="ECO:0000256" key="6">
    <source>
        <dbReference type="ARBA" id="ARBA00022839"/>
    </source>
</evidence>
<dbReference type="Proteomes" id="UP000431269">
    <property type="component" value="Chromosome"/>
</dbReference>
<keyword evidence="1" id="KW-0963">Cytoplasm</keyword>
<keyword evidence="3" id="KW-0479">Metal-binding</keyword>
<dbReference type="PANTHER" id="PTHR43694">
    <property type="entry name" value="RIBONUCLEASE J"/>
    <property type="match status" value="1"/>
</dbReference>
<organism evidence="9 10">
    <name type="scientific">Terricaulis silvestris</name>
    <dbReference type="NCBI Taxonomy" id="2686094"/>
    <lineage>
        <taxon>Bacteria</taxon>
        <taxon>Pseudomonadati</taxon>
        <taxon>Pseudomonadota</taxon>
        <taxon>Alphaproteobacteria</taxon>
        <taxon>Caulobacterales</taxon>
        <taxon>Caulobacteraceae</taxon>
        <taxon>Terricaulis</taxon>
    </lineage>
</organism>
<dbReference type="CDD" id="cd07714">
    <property type="entry name" value="RNaseJ_MBL-fold"/>
    <property type="match status" value="1"/>
</dbReference>
<keyword evidence="2" id="KW-0540">Nuclease</keyword>
<evidence type="ECO:0000256" key="5">
    <source>
        <dbReference type="ARBA" id="ARBA00022833"/>
    </source>
</evidence>
<dbReference type="InterPro" id="IPR036866">
    <property type="entry name" value="RibonucZ/Hydroxyglut_hydro"/>
</dbReference>
<dbReference type="Gene3D" id="3.10.20.580">
    <property type="match status" value="1"/>
</dbReference>
<dbReference type="SUPFAM" id="SSF56281">
    <property type="entry name" value="Metallo-hydrolase/oxidoreductase"/>
    <property type="match status" value="1"/>
</dbReference>
<keyword evidence="4 9" id="KW-0378">Hydrolase</keyword>
<keyword evidence="7" id="KW-0694">RNA-binding</keyword>
<evidence type="ECO:0000313" key="10">
    <source>
        <dbReference type="Proteomes" id="UP000431269"/>
    </source>
</evidence>